<keyword evidence="2" id="KW-1185">Reference proteome</keyword>
<gene>
    <name evidence="1" type="ORF">CLV62_12453</name>
</gene>
<sequence>MIQEKYKTIIDNLISATQSDKIQWGKTSRDSEYIVNVGQGSVTIDYSSNNDPFSSSFYEAVNFSIRNDIGEPIIRIYVQDEDAEYKYLKDFYDLVNNSYLKADKTINSMMDFLNNLK</sequence>
<comment type="caution">
    <text evidence="1">The sequence shown here is derived from an EMBL/GenBank/DDBJ whole genome shotgun (WGS) entry which is preliminary data.</text>
</comment>
<evidence type="ECO:0000313" key="1">
    <source>
        <dbReference type="EMBL" id="PXV61898.1"/>
    </source>
</evidence>
<organism evidence="1 2">
    <name type="scientific">Dysgonomonas alginatilytica</name>
    <dbReference type="NCBI Taxonomy" id="1605892"/>
    <lineage>
        <taxon>Bacteria</taxon>
        <taxon>Pseudomonadati</taxon>
        <taxon>Bacteroidota</taxon>
        <taxon>Bacteroidia</taxon>
        <taxon>Bacteroidales</taxon>
        <taxon>Dysgonomonadaceae</taxon>
        <taxon>Dysgonomonas</taxon>
    </lineage>
</organism>
<protein>
    <submittedName>
        <fullName evidence="1">Uncharacterized protein</fullName>
    </submittedName>
</protein>
<proteinExistence type="predicted"/>
<dbReference type="RefSeq" id="WP_110311771.1">
    <property type="nucleotide sequence ID" value="NZ_QICL01000024.1"/>
</dbReference>
<evidence type="ECO:0000313" key="2">
    <source>
        <dbReference type="Proteomes" id="UP000247973"/>
    </source>
</evidence>
<dbReference type="Proteomes" id="UP000247973">
    <property type="component" value="Unassembled WGS sequence"/>
</dbReference>
<accession>A0A2V3PK76</accession>
<dbReference type="EMBL" id="QICL01000024">
    <property type="protein sequence ID" value="PXV61898.1"/>
    <property type="molecule type" value="Genomic_DNA"/>
</dbReference>
<dbReference type="OrthoDB" id="1495406at2"/>
<dbReference type="AlphaFoldDB" id="A0A2V3PK76"/>
<reference evidence="1 2" key="1">
    <citation type="submission" date="2018-03" db="EMBL/GenBank/DDBJ databases">
        <title>Genomic Encyclopedia of Archaeal and Bacterial Type Strains, Phase II (KMG-II): from individual species to whole genera.</title>
        <authorList>
            <person name="Goeker M."/>
        </authorList>
    </citation>
    <scope>NUCLEOTIDE SEQUENCE [LARGE SCALE GENOMIC DNA]</scope>
    <source>
        <strain evidence="1 2">DSM 100214</strain>
    </source>
</reference>
<name>A0A2V3PK76_9BACT</name>